<dbReference type="InterPro" id="IPR013691">
    <property type="entry name" value="MeTrfase_14"/>
</dbReference>
<proteinExistence type="predicted"/>
<keyword evidence="3" id="KW-0489">Methyltransferase</keyword>
<comment type="caution">
    <text evidence="3">The sequence shown here is derived from an EMBL/GenBank/DDBJ whole genome shotgun (WGS) entry which is preliminary data.</text>
</comment>
<dbReference type="GO" id="GO:0032259">
    <property type="term" value="P:methylation"/>
    <property type="evidence" value="ECO:0007669"/>
    <property type="project" value="UniProtKB-KW"/>
</dbReference>
<dbReference type="Proteomes" id="UP000178040">
    <property type="component" value="Unassembled WGS sequence"/>
</dbReference>
<dbReference type="InterPro" id="IPR013630">
    <property type="entry name" value="Methyltransf_Zn-bd_dom_put"/>
</dbReference>
<evidence type="ECO:0000259" key="2">
    <source>
        <dbReference type="Pfam" id="PF08484"/>
    </source>
</evidence>
<dbReference type="CDD" id="cd02440">
    <property type="entry name" value="AdoMet_MTases"/>
    <property type="match status" value="1"/>
</dbReference>
<accession>A0A1F7IJ56</accession>
<reference evidence="3 4" key="1">
    <citation type="journal article" date="2016" name="Nat. Commun.">
        <title>Thousands of microbial genomes shed light on interconnected biogeochemical processes in an aquifer system.</title>
        <authorList>
            <person name="Anantharaman K."/>
            <person name="Brown C.T."/>
            <person name="Hug L.A."/>
            <person name="Sharon I."/>
            <person name="Castelle C.J."/>
            <person name="Probst A.J."/>
            <person name="Thomas B.C."/>
            <person name="Singh A."/>
            <person name="Wilkins M.J."/>
            <person name="Karaoz U."/>
            <person name="Brodie E.L."/>
            <person name="Williams K.H."/>
            <person name="Hubbard S.S."/>
            <person name="Banfield J.F."/>
        </authorList>
    </citation>
    <scope>NUCLEOTIDE SEQUENCE [LARGE SCALE GENOMIC DNA]</scope>
</reference>
<organism evidence="3 4">
    <name type="scientific">Candidatus Roizmanbacteria bacterium RIFCSPLOWO2_01_FULL_37_16</name>
    <dbReference type="NCBI Taxonomy" id="1802058"/>
    <lineage>
        <taxon>Bacteria</taxon>
        <taxon>Candidatus Roizmaniibacteriota</taxon>
    </lineage>
</organism>
<dbReference type="PANTHER" id="PTHR43861">
    <property type="entry name" value="TRANS-ACONITATE 2-METHYLTRANSFERASE-RELATED"/>
    <property type="match status" value="1"/>
</dbReference>
<gene>
    <name evidence="3" type="ORF">A3B40_00960</name>
</gene>
<protein>
    <submittedName>
        <fullName evidence="3">SAM-dependent methyltransferase</fullName>
    </submittedName>
</protein>
<dbReference type="GO" id="GO:0008168">
    <property type="term" value="F:methyltransferase activity"/>
    <property type="evidence" value="ECO:0007669"/>
    <property type="project" value="UniProtKB-KW"/>
</dbReference>
<name>A0A1F7IJ56_9BACT</name>
<dbReference type="Pfam" id="PF08484">
    <property type="entry name" value="Methyltransf_14"/>
    <property type="match status" value="1"/>
</dbReference>
<evidence type="ECO:0000259" key="1">
    <source>
        <dbReference type="Pfam" id="PF08421"/>
    </source>
</evidence>
<dbReference type="InterPro" id="IPR038576">
    <property type="entry name" value="Methyltransf_Zn-bd_dom_put_sf"/>
</dbReference>
<feature type="domain" description="C-methyltransferase" evidence="2">
    <location>
        <begin position="247"/>
        <end position="405"/>
    </location>
</feature>
<dbReference type="Gene3D" id="3.40.50.150">
    <property type="entry name" value="Vaccinia Virus protein VP39"/>
    <property type="match status" value="1"/>
</dbReference>
<dbReference type="PANTHER" id="PTHR43861:SF5">
    <property type="entry name" value="BLL5978 PROTEIN"/>
    <property type="match status" value="1"/>
</dbReference>
<dbReference type="InterPro" id="IPR029063">
    <property type="entry name" value="SAM-dependent_MTases_sf"/>
</dbReference>
<dbReference type="SUPFAM" id="SSF53335">
    <property type="entry name" value="S-adenosyl-L-methionine-dependent methyltransferases"/>
    <property type="match status" value="1"/>
</dbReference>
<evidence type="ECO:0000313" key="4">
    <source>
        <dbReference type="Proteomes" id="UP000178040"/>
    </source>
</evidence>
<dbReference type="EMBL" id="MGAI01000052">
    <property type="protein sequence ID" value="OGK43391.1"/>
    <property type="molecule type" value="Genomic_DNA"/>
</dbReference>
<dbReference type="Pfam" id="PF13489">
    <property type="entry name" value="Methyltransf_23"/>
    <property type="match status" value="1"/>
</dbReference>
<evidence type="ECO:0000313" key="3">
    <source>
        <dbReference type="EMBL" id="OGK43391.1"/>
    </source>
</evidence>
<dbReference type="Pfam" id="PF08421">
    <property type="entry name" value="Methyltransf_13"/>
    <property type="match status" value="1"/>
</dbReference>
<dbReference type="Gene3D" id="3.40.50.720">
    <property type="entry name" value="NAD(P)-binding Rossmann-like Domain"/>
    <property type="match status" value="1"/>
</dbReference>
<feature type="domain" description="Methyltransferase putative zinc binding" evidence="1">
    <location>
        <begin position="6"/>
        <end position="67"/>
    </location>
</feature>
<dbReference type="AlphaFoldDB" id="A0A1F7IJ56"/>
<keyword evidence="3" id="KW-0808">Transferase</keyword>
<sequence length="412" mass="46537">MNPLICRFCASSLTQTFVDLGVSPVANAMIPADNPNVAELFYPLHVYICKKCLLVQIPNTVDRSAIFNDKYTYFSSYSKSWLKHANNYVEMATRRFLLDRSNLVIELASNDGYLLQYFVKKHIPVLGIEPSANVAAEAEKKGVPTRVEFFGLNTAEKLVKEGKRANLIIANNVLAHVPDVNDFVSGIRLLLKPDGAVTAEFPHLVNLIEKNQFDTIYHEHYSYYTFTTIEKIFKYHGIAIFDVEELPTHGGSLRIYGKHQKALSSVSSTVKNLRRREQKAGYQTLIPYNSYHEKVAATKLDFLAFLIKAKRAKKSIAGYGAAAKGNTFLNYCGIRSDFIDYVVDDSPHKQNHLLPGTRIPVYSSAKIRETKPDYVLIFPWNLKKEISNKLGFIRKWGGVCFVAIPKVEIIKS</sequence>
<dbReference type="Gene3D" id="6.20.50.110">
    <property type="entry name" value="Methyltransferase, zinc-binding domain"/>
    <property type="match status" value="1"/>
</dbReference>